<evidence type="ECO:0000256" key="6">
    <source>
        <dbReference type="ARBA" id="ARBA00022741"/>
    </source>
</evidence>
<dbReference type="PANTHER" id="PTHR48016:SF56">
    <property type="entry name" value="MAPKK KINASE"/>
    <property type="match status" value="1"/>
</dbReference>
<feature type="region of interest" description="Disordered" evidence="15">
    <location>
        <begin position="633"/>
        <end position="662"/>
    </location>
</feature>
<protein>
    <recommendedName>
        <fullName evidence="2">mitogen-activated protein kinase kinase kinase</fullName>
        <ecNumber evidence="2">2.7.11.25</ecNumber>
    </recommendedName>
</protein>
<organism evidence="17 18">
    <name type="scientific">Elaeis guineensis var. tenera</name>
    <name type="common">Oil palm</name>
    <dbReference type="NCBI Taxonomy" id="51953"/>
    <lineage>
        <taxon>Eukaryota</taxon>
        <taxon>Viridiplantae</taxon>
        <taxon>Streptophyta</taxon>
        <taxon>Embryophyta</taxon>
        <taxon>Tracheophyta</taxon>
        <taxon>Spermatophyta</taxon>
        <taxon>Magnoliopsida</taxon>
        <taxon>Liliopsida</taxon>
        <taxon>Arecaceae</taxon>
        <taxon>Arecoideae</taxon>
        <taxon>Cocoseae</taxon>
        <taxon>Elaeidinae</taxon>
        <taxon>Elaeis</taxon>
    </lineage>
</organism>
<comment type="similarity">
    <text evidence="1">Belongs to the protein kinase superfamily. STE Ser/Thr protein kinase family. MAP kinase kinase kinase subfamily.</text>
</comment>
<dbReference type="Proteomes" id="UP000504607">
    <property type="component" value="Chromosome 2"/>
</dbReference>
<dbReference type="InterPro" id="IPR008271">
    <property type="entry name" value="Ser/Thr_kinase_AS"/>
</dbReference>
<evidence type="ECO:0000256" key="12">
    <source>
        <dbReference type="ARBA" id="ARBA00048329"/>
    </source>
</evidence>
<evidence type="ECO:0000256" key="9">
    <source>
        <dbReference type="ARBA" id="ARBA00022843"/>
    </source>
</evidence>
<dbReference type="CDD" id="cd06606">
    <property type="entry name" value="STKc_MAPKKK"/>
    <property type="match status" value="1"/>
</dbReference>
<dbReference type="InterPro" id="IPR000719">
    <property type="entry name" value="Prot_kinase_dom"/>
</dbReference>
<dbReference type="EC" id="2.7.11.25" evidence="2"/>
<dbReference type="GO" id="GO:0004709">
    <property type="term" value="F:MAP kinase kinase kinase activity"/>
    <property type="evidence" value="ECO:0007669"/>
    <property type="project" value="UniProtKB-EC"/>
</dbReference>
<evidence type="ECO:0000256" key="7">
    <source>
        <dbReference type="ARBA" id="ARBA00022777"/>
    </source>
</evidence>
<keyword evidence="6 13" id="KW-0547">Nucleotide-binding</keyword>
<keyword evidence="5" id="KW-0808">Transferase</keyword>
<keyword evidence="4" id="KW-0723">Serine/threonine-protein kinase</keyword>
<reference evidence="18" key="1">
    <citation type="submission" date="2025-08" db="UniProtKB">
        <authorList>
            <consortium name="RefSeq"/>
        </authorList>
    </citation>
    <scope>IDENTIFICATION</scope>
</reference>
<dbReference type="Pfam" id="PF00069">
    <property type="entry name" value="Pkinase"/>
    <property type="match status" value="1"/>
</dbReference>
<evidence type="ECO:0000259" key="16">
    <source>
        <dbReference type="PROSITE" id="PS50011"/>
    </source>
</evidence>
<evidence type="ECO:0000256" key="8">
    <source>
        <dbReference type="ARBA" id="ARBA00022840"/>
    </source>
</evidence>
<keyword evidence="8 13" id="KW-0067">ATP-binding</keyword>
<dbReference type="GO" id="GO:0005524">
    <property type="term" value="F:ATP binding"/>
    <property type="evidence" value="ECO:0007669"/>
    <property type="project" value="UniProtKB-UniRule"/>
</dbReference>
<keyword evidence="3" id="KW-1017">Isopeptide bond</keyword>
<dbReference type="InParanoid" id="A0A6I9QR30"/>
<sequence>MQDIFGSVRRSLVFRPNPNGDEASDGGGGFGGIAEKIGSCLRKSRLGLGLGLGFLPKAPSQPPGSPIVAEDSAPPIQWRKGELIGCGAFGQVYMGMNLDSGELLAVKQVLIAKNNASKEKAQAHIRELEEEVKLLKKLSHPNIVRYLGTVREEETLNILLEFVPGGSISSLLVKFGSFPEAVIRMYTKQLLQGLEYLHHNGIIHRDIKGANILVDNKGCIKLADFGASKQVAKLATMTAAKSMKGTPYWMAPEVIVQSGHSFSADIWSVGCTVIEMATGKPPWSQQYQEVAALFHVGTTKSHPPIPEHLSLEAKDFLLKCLQEEPNLRPSASDLLLHPFVTGEFQDPHPFNFSSANEPCKTVVTSSKVQMNNLGLNYVNCVCGSDSTMNPKKASTVRSIWDASTEDDKCRPNGTDDFPVVGSSFNPISEPFDDWPCKFDISPGQVIMNSEDMGESPNGASGDGQEGENDFTFPCGPICEDDEVTEIKIKAFLDEKALDLKKLQTPLYEFYSTLNAKSSEGVGSMCMENITNNSKFPSKSKPSTNKVISGSSSPCVDTMKNVSPGNCSRQVSSSGVENNQILRELPSSRLNELGDLLQDAQQEPTSLSASFSEIRRKWKEELDQELEREREMMRQTGLVGKISPRGTGLHQKRDRLPLASPAK</sequence>
<accession>A0A6I9QR30</accession>
<evidence type="ECO:0000256" key="15">
    <source>
        <dbReference type="SAM" id="MobiDB-lite"/>
    </source>
</evidence>
<feature type="domain" description="Protein kinase" evidence="16">
    <location>
        <begin position="78"/>
        <end position="340"/>
    </location>
</feature>
<evidence type="ECO:0000256" key="1">
    <source>
        <dbReference type="ARBA" id="ARBA00006529"/>
    </source>
</evidence>
<evidence type="ECO:0000256" key="14">
    <source>
        <dbReference type="SAM" id="Coils"/>
    </source>
</evidence>
<evidence type="ECO:0000256" key="4">
    <source>
        <dbReference type="ARBA" id="ARBA00022527"/>
    </source>
</evidence>
<proteinExistence type="inferred from homology"/>
<comment type="catalytic activity">
    <reaction evidence="11">
        <text>L-threonyl-[protein] + ATP = O-phospho-L-threonyl-[protein] + ADP + H(+)</text>
        <dbReference type="Rhea" id="RHEA:46608"/>
        <dbReference type="Rhea" id="RHEA-COMP:11060"/>
        <dbReference type="Rhea" id="RHEA-COMP:11605"/>
        <dbReference type="ChEBI" id="CHEBI:15378"/>
        <dbReference type="ChEBI" id="CHEBI:30013"/>
        <dbReference type="ChEBI" id="CHEBI:30616"/>
        <dbReference type="ChEBI" id="CHEBI:61977"/>
        <dbReference type="ChEBI" id="CHEBI:456216"/>
        <dbReference type="EC" id="2.7.11.25"/>
    </reaction>
</comment>
<evidence type="ECO:0000313" key="18">
    <source>
        <dbReference type="RefSeq" id="XP_010913498.1"/>
    </source>
</evidence>
<dbReference type="PROSITE" id="PS00107">
    <property type="entry name" value="PROTEIN_KINASE_ATP"/>
    <property type="match status" value="1"/>
</dbReference>
<evidence type="ECO:0000256" key="5">
    <source>
        <dbReference type="ARBA" id="ARBA00022679"/>
    </source>
</evidence>
<dbReference type="InterPro" id="IPR011009">
    <property type="entry name" value="Kinase-like_dom_sf"/>
</dbReference>
<evidence type="ECO:0000256" key="13">
    <source>
        <dbReference type="PROSITE-ProRule" id="PRU10141"/>
    </source>
</evidence>
<dbReference type="FunCoup" id="A0A6I9QR30">
    <property type="interactions" value="677"/>
</dbReference>
<gene>
    <name evidence="18" type="primary">LOC105039162</name>
</gene>
<dbReference type="AlphaFoldDB" id="A0A6I9QR30"/>
<name>A0A6I9QR30_ELAGV</name>
<keyword evidence="9" id="KW-0832">Ubl conjugation</keyword>
<dbReference type="PANTHER" id="PTHR48016">
    <property type="entry name" value="MAP KINASE KINASE KINASE SSK2-RELATED-RELATED"/>
    <property type="match status" value="1"/>
</dbReference>
<evidence type="ECO:0000256" key="3">
    <source>
        <dbReference type="ARBA" id="ARBA00022499"/>
    </source>
</evidence>
<dbReference type="SMART" id="SM00220">
    <property type="entry name" value="S_TKc"/>
    <property type="match status" value="1"/>
</dbReference>
<dbReference type="FunFam" id="1.10.510.10:FF:000382">
    <property type="entry name" value="Mitogen-activated protein kinase kinase kinase 2"/>
    <property type="match status" value="1"/>
</dbReference>
<dbReference type="GeneID" id="105039162"/>
<dbReference type="RefSeq" id="XP_010913498.1">
    <property type="nucleotide sequence ID" value="XM_010915196.3"/>
</dbReference>
<keyword evidence="10 14" id="KW-0175">Coiled coil</keyword>
<dbReference type="GO" id="GO:0005737">
    <property type="term" value="C:cytoplasm"/>
    <property type="evidence" value="ECO:0007669"/>
    <property type="project" value="TreeGrafter"/>
</dbReference>
<dbReference type="PROSITE" id="PS00108">
    <property type="entry name" value="PROTEIN_KINASE_ST"/>
    <property type="match status" value="1"/>
</dbReference>
<evidence type="ECO:0000256" key="2">
    <source>
        <dbReference type="ARBA" id="ARBA00012406"/>
    </source>
</evidence>
<dbReference type="SUPFAM" id="SSF56112">
    <property type="entry name" value="Protein kinase-like (PK-like)"/>
    <property type="match status" value="1"/>
</dbReference>
<feature type="coiled-coil region" evidence="14">
    <location>
        <begin position="111"/>
        <end position="138"/>
    </location>
</feature>
<keyword evidence="17" id="KW-1185">Reference proteome</keyword>
<dbReference type="Gene3D" id="1.10.510.10">
    <property type="entry name" value="Transferase(Phosphotransferase) domain 1"/>
    <property type="match status" value="1"/>
</dbReference>
<evidence type="ECO:0000313" key="17">
    <source>
        <dbReference type="Proteomes" id="UP000504607"/>
    </source>
</evidence>
<dbReference type="KEGG" id="egu:105039162"/>
<keyword evidence="7 18" id="KW-0418">Kinase</keyword>
<dbReference type="PROSITE" id="PS50011">
    <property type="entry name" value="PROTEIN_KINASE_DOM"/>
    <property type="match status" value="1"/>
</dbReference>
<feature type="binding site" evidence="13">
    <location>
        <position position="113"/>
    </location>
    <ligand>
        <name>ATP</name>
        <dbReference type="ChEBI" id="CHEBI:30616"/>
    </ligand>
</feature>
<evidence type="ECO:0000256" key="10">
    <source>
        <dbReference type="ARBA" id="ARBA00023054"/>
    </source>
</evidence>
<evidence type="ECO:0000256" key="11">
    <source>
        <dbReference type="ARBA" id="ARBA00047559"/>
    </source>
</evidence>
<dbReference type="OrthoDB" id="266718at2759"/>
<comment type="catalytic activity">
    <reaction evidence="12">
        <text>L-seryl-[protein] + ATP = O-phospho-L-seryl-[protein] + ADP + H(+)</text>
        <dbReference type="Rhea" id="RHEA:17989"/>
        <dbReference type="Rhea" id="RHEA-COMP:9863"/>
        <dbReference type="Rhea" id="RHEA-COMP:11604"/>
        <dbReference type="ChEBI" id="CHEBI:15378"/>
        <dbReference type="ChEBI" id="CHEBI:29999"/>
        <dbReference type="ChEBI" id="CHEBI:30616"/>
        <dbReference type="ChEBI" id="CHEBI:83421"/>
        <dbReference type="ChEBI" id="CHEBI:456216"/>
        <dbReference type="EC" id="2.7.11.25"/>
    </reaction>
</comment>
<dbReference type="InterPro" id="IPR050538">
    <property type="entry name" value="MAP_kinase_kinase_kinase"/>
</dbReference>
<dbReference type="FunFam" id="3.30.200.20:FF:000387">
    <property type="entry name" value="Serine/threonine-protein kinase STE11"/>
    <property type="match status" value="1"/>
</dbReference>
<dbReference type="InterPro" id="IPR017441">
    <property type="entry name" value="Protein_kinase_ATP_BS"/>
</dbReference>